<dbReference type="EMBL" id="NIRK01000001">
    <property type="protein sequence ID" value="PHH98813.1"/>
    <property type="molecule type" value="Genomic_DNA"/>
</dbReference>
<dbReference type="SUPFAM" id="SSF52540">
    <property type="entry name" value="P-loop containing nucleoside triphosphate hydrolases"/>
    <property type="match status" value="2"/>
</dbReference>
<dbReference type="SMART" id="SM00487">
    <property type="entry name" value="DEXDc"/>
    <property type="match status" value="1"/>
</dbReference>
<dbReference type="PROSITE" id="PS51194">
    <property type="entry name" value="HELICASE_CTER"/>
    <property type="match status" value="1"/>
</dbReference>
<keyword evidence="5" id="KW-0347">Helicase</keyword>
<dbReference type="InterPro" id="IPR025202">
    <property type="entry name" value="PLD-like_dom"/>
</dbReference>
<keyword evidence="2" id="KW-0175">Coiled coil</keyword>
<dbReference type="PANTHER" id="PTHR45766:SF6">
    <property type="entry name" value="SWI_SNF-RELATED MATRIX-ASSOCIATED ACTIN-DEPENDENT REGULATOR OF CHROMATIN SUBFAMILY A-LIKE PROTEIN 1"/>
    <property type="match status" value="1"/>
</dbReference>
<dbReference type="InterPro" id="IPR001650">
    <property type="entry name" value="Helicase_C-like"/>
</dbReference>
<accession>A0A2C6B3U3</accession>
<organism evidence="5 6">
    <name type="scientific">Fusobacterium nucleatum subsp. polymorphum</name>
    <name type="common">Fusobacterium polymorphum</name>
    <dbReference type="NCBI Taxonomy" id="76857"/>
    <lineage>
        <taxon>Bacteria</taxon>
        <taxon>Fusobacteriati</taxon>
        <taxon>Fusobacteriota</taxon>
        <taxon>Fusobacteriia</taxon>
        <taxon>Fusobacteriales</taxon>
        <taxon>Fusobacteriaceae</taxon>
        <taxon>Fusobacterium</taxon>
    </lineage>
</organism>
<dbReference type="SUPFAM" id="SSF56024">
    <property type="entry name" value="Phospholipase D/nuclease"/>
    <property type="match status" value="1"/>
</dbReference>
<dbReference type="GO" id="GO:0016787">
    <property type="term" value="F:hydrolase activity"/>
    <property type="evidence" value="ECO:0007669"/>
    <property type="project" value="UniProtKB-KW"/>
</dbReference>
<evidence type="ECO:0000259" key="3">
    <source>
        <dbReference type="PROSITE" id="PS51192"/>
    </source>
</evidence>
<comment type="caution">
    <text evidence="5">The sequence shown here is derived from an EMBL/GenBank/DDBJ whole genome shotgun (WGS) entry which is preliminary data.</text>
</comment>
<protein>
    <submittedName>
        <fullName evidence="5">Helicase</fullName>
    </submittedName>
</protein>
<evidence type="ECO:0000313" key="6">
    <source>
        <dbReference type="Proteomes" id="UP000223525"/>
    </source>
</evidence>
<evidence type="ECO:0000313" key="5">
    <source>
        <dbReference type="EMBL" id="PHH98813.1"/>
    </source>
</evidence>
<dbReference type="InterPro" id="IPR049730">
    <property type="entry name" value="SNF2/RAD54-like_C"/>
</dbReference>
<dbReference type="PROSITE" id="PS51192">
    <property type="entry name" value="HELICASE_ATP_BIND_1"/>
    <property type="match status" value="1"/>
</dbReference>
<dbReference type="GO" id="GO:0004386">
    <property type="term" value="F:helicase activity"/>
    <property type="evidence" value="ECO:0007669"/>
    <property type="project" value="UniProtKB-KW"/>
</dbReference>
<keyword evidence="1" id="KW-0378">Hydrolase</keyword>
<dbReference type="InterPro" id="IPR014001">
    <property type="entry name" value="Helicase_ATP-bd"/>
</dbReference>
<dbReference type="Pfam" id="PF00176">
    <property type="entry name" value="SNF2-rel_dom"/>
    <property type="match status" value="1"/>
</dbReference>
<dbReference type="CDD" id="cd09178">
    <property type="entry name" value="PLDc_N_Snf2_like"/>
    <property type="match status" value="1"/>
</dbReference>
<sequence>MNDLTFFTNEEGKTLSDRFKKIISNNTQFFDVLVGYFRASGFYEIYEALENVEKIRILIGINVDEETLKIHNVARSSDGKEFYTLKETKLFTKKSIKEEMENSEDNYDTDQGTKKFIEFIENGKVEIRVYSKEKIHAKVYIMRKDLEKSEDYGKVVTGSSNFSYSGLRGNLEFNVELKNRSDVEFALNKFEELWEQSVDLNEEYISTLKNETWIREDIKPYELYLKFLFEYFSEEINEDKTKVNTSDLPEGFIVYKYQLDAVNQAKRMLSKYNGVFLADVVGLGKTYITALLARELYGGHKLVICPPVLKNYWEEVLRDFGVVTKVISLGKLDEILDNYNSEYFKYIFIDEAHRFRSDNTESYSKLSKICTGKKVILISATPQNNGPMDLLSLISLFQYKNESNIIEDEPNIEKFFTELNKKQKKAKELYKRNKTEKNLSKLREVIKENSTEIREKVLKKIMVRRLRGEIKKYYKSDIEKQGLVFPNLGEPEQITYIFDKKTENIFIQLLKAIKNLNYSRYKILTYLKDPNSIEKSLLIGQMNMQGFMKALLLKRLESSFFAFKNTIRRFKESYEKFLKMYEQGKIYISKKYNIYDLLLDEDDEILLDLISKGEIEEYLSDEFKEEFKNDLESDLNILDDMFKSIESLGEKDVKLENFLESLKENKILKESKIIIFTESKETAEYLSKKIEEKLNRETICYTGTSSISKKETIIANFDPNFKGKQENRYNILVATDVLAEGINLHRSNVIVNYDLPWNPTRVMQRIGRINRVGTKYDKIHVFNIFPTTETDEHLSLKENILNKIQAFHDTLGEDFKYLSEDEEIDSFTLYDKLMASLEDVEDIGETELEYLTLIRKIRDNNEELYLKIKNLPKKSKSSKEYKEDVIKNSTISFLKKGENKRIYITDSKLATKELTFFEAVNYFKCEENEKRREINKEFFDLLAINKETFENRSKIKECEVQKKFGISREIKKMIQALKVYKNFSEVEEEKLEKIIEIYEVGKVSKKDDKEILEKCKKVFETKNYHKILEVFYASIAEEYKGKTEKRVDRYLGKVEVLLSEYLIGE</sequence>
<evidence type="ECO:0000256" key="1">
    <source>
        <dbReference type="ARBA" id="ARBA00022801"/>
    </source>
</evidence>
<dbReference type="Pfam" id="PF13091">
    <property type="entry name" value="PLDc_2"/>
    <property type="match status" value="1"/>
</dbReference>
<dbReference type="PANTHER" id="PTHR45766">
    <property type="entry name" value="DNA ANNEALING HELICASE AND ENDONUCLEASE ZRANB3 FAMILY MEMBER"/>
    <property type="match status" value="1"/>
</dbReference>
<dbReference type="SMART" id="SM00490">
    <property type="entry name" value="HELICc"/>
    <property type="match status" value="1"/>
</dbReference>
<proteinExistence type="predicted"/>
<dbReference type="Pfam" id="PF00271">
    <property type="entry name" value="Helicase_C"/>
    <property type="match status" value="1"/>
</dbReference>
<reference evidence="5 6" key="1">
    <citation type="submission" date="2017-06" db="EMBL/GenBank/DDBJ databases">
        <title>Draft genome sequence of Fusobacterium nucleatum subsp. polymorphum KCOM 1248 (=ChDC F113).</title>
        <authorList>
            <person name="Kook J.-K."/>
            <person name="Park S.-N."/>
            <person name="Lim Y.K."/>
            <person name="Roh H."/>
        </authorList>
    </citation>
    <scope>NUCLEOTIDE SEQUENCE [LARGE SCALE GENOMIC DNA]</scope>
    <source>
        <strain evidence="6">KCOM 1248 (ChDC F113)</strain>
    </source>
</reference>
<keyword evidence="5" id="KW-0547">Nucleotide-binding</keyword>
<dbReference type="CDD" id="cd18793">
    <property type="entry name" value="SF2_C_SNF"/>
    <property type="match status" value="1"/>
</dbReference>
<dbReference type="Gene3D" id="3.30.870.10">
    <property type="entry name" value="Endonuclease Chain A"/>
    <property type="match status" value="1"/>
</dbReference>
<keyword evidence="5" id="KW-0067">ATP-binding</keyword>
<dbReference type="RefSeq" id="WP_099002524.1">
    <property type="nucleotide sequence ID" value="NZ_NIRK01000001.1"/>
</dbReference>
<feature type="domain" description="Helicase C-terminal" evidence="4">
    <location>
        <begin position="654"/>
        <end position="823"/>
    </location>
</feature>
<dbReference type="InterPro" id="IPR038718">
    <property type="entry name" value="SNF2-like_sf"/>
</dbReference>
<dbReference type="Proteomes" id="UP000223525">
    <property type="component" value="Unassembled WGS sequence"/>
</dbReference>
<dbReference type="AlphaFoldDB" id="A0A2C6B3U3"/>
<dbReference type="Gene3D" id="3.40.50.10810">
    <property type="entry name" value="Tandem AAA-ATPase domain"/>
    <property type="match status" value="2"/>
</dbReference>
<name>A0A2C6B3U3_FUSNP</name>
<feature type="domain" description="Helicase ATP-binding" evidence="3">
    <location>
        <begin position="266"/>
        <end position="400"/>
    </location>
</feature>
<dbReference type="Gene3D" id="3.40.50.300">
    <property type="entry name" value="P-loop containing nucleotide triphosphate hydrolases"/>
    <property type="match status" value="1"/>
</dbReference>
<evidence type="ECO:0000256" key="2">
    <source>
        <dbReference type="SAM" id="Coils"/>
    </source>
</evidence>
<dbReference type="InterPro" id="IPR000330">
    <property type="entry name" value="SNF2_N"/>
</dbReference>
<gene>
    <name evidence="5" type="ORF">CA836_03110</name>
</gene>
<feature type="coiled-coil region" evidence="2">
    <location>
        <begin position="412"/>
        <end position="452"/>
    </location>
</feature>
<evidence type="ECO:0000259" key="4">
    <source>
        <dbReference type="PROSITE" id="PS51194"/>
    </source>
</evidence>
<dbReference type="InterPro" id="IPR027417">
    <property type="entry name" value="P-loop_NTPase"/>
</dbReference>
<dbReference type="GO" id="GO:0005524">
    <property type="term" value="F:ATP binding"/>
    <property type="evidence" value="ECO:0007669"/>
    <property type="project" value="InterPro"/>
</dbReference>